<evidence type="ECO:0000256" key="2">
    <source>
        <dbReference type="PROSITE-ProRule" id="PRU00409"/>
    </source>
</evidence>
<dbReference type="InterPro" id="IPR013651">
    <property type="entry name" value="ATP-grasp_RimK-type"/>
</dbReference>
<dbReference type="InterPro" id="IPR011761">
    <property type="entry name" value="ATP-grasp"/>
</dbReference>
<sequence length="483" mass="55319">MANILIVTDELGDWKQYFPSENVVSVNDYLTSGAFTENKSIQVINLCRSYDYMSNGYYCSLMAEARGHRVIPRVMTMNDLTQQFMLNLKQTYFEKHFRDQDQIDAKIYFGRTEVTGLEKIAHQVFEHFMVPVLDASFIRVNNKWQLARLEACAFQSLNDSEQDFFASSLESFSNKVWRKKKKSKNYRYDIAILIDPEEKMPPSDPKAIRRFQRAANRIGINMEIIGPDDLGRLGEFDGLFIRATTNISNFTYKFAKAAENLGLVVMDDPESIMKCTNKVFLTELLTLHKVPVPNSMVLRAGANEQLEEVVNKIGFPMVLKVPDGAFSIGVVKVKNLEELTQQCDKVFEKSALILAQEYLPTDFDWRIGILNRQPIYACKYLMSRGHWQIYQHHNSGRVTSGGFETLDIKHVPKHVLDAATKAANLISNGIYGVDVKEIGDKAYVIEVNDNPSIDHHVEDAFLGDLLYDRIVTEFLRRIQMRGF</sequence>
<dbReference type="PANTHER" id="PTHR21621">
    <property type="entry name" value="RIBOSOMAL PROTEIN S6 MODIFICATION PROTEIN"/>
    <property type="match status" value="1"/>
</dbReference>
<protein>
    <submittedName>
        <fullName evidence="4">RimK family protein</fullName>
    </submittedName>
</protein>
<dbReference type="SUPFAM" id="SSF56059">
    <property type="entry name" value="Glutathione synthetase ATP-binding domain-like"/>
    <property type="match status" value="1"/>
</dbReference>
<feature type="domain" description="ATP-grasp" evidence="3">
    <location>
        <begin position="282"/>
        <end position="476"/>
    </location>
</feature>
<keyword evidence="5" id="KW-1185">Reference proteome</keyword>
<evidence type="ECO:0000256" key="1">
    <source>
        <dbReference type="ARBA" id="ARBA00023211"/>
    </source>
</evidence>
<dbReference type="EMBL" id="CP102097">
    <property type="protein sequence ID" value="UUM32002.1"/>
    <property type="molecule type" value="Genomic_DNA"/>
</dbReference>
<organism evidence="4 5">
    <name type="scientific">Vibrio japonicus</name>
    <dbReference type="NCBI Taxonomy" id="1824638"/>
    <lineage>
        <taxon>Bacteria</taxon>
        <taxon>Pseudomonadati</taxon>
        <taxon>Pseudomonadota</taxon>
        <taxon>Gammaproteobacteria</taxon>
        <taxon>Vibrionales</taxon>
        <taxon>Vibrionaceae</taxon>
        <taxon>Vibrio</taxon>
    </lineage>
</organism>
<gene>
    <name evidence="4" type="ORF">NP165_17010</name>
</gene>
<evidence type="ECO:0000313" key="5">
    <source>
        <dbReference type="Proteomes" id="UP001058602"/>
    </source>
</evidence>
<name>A0ABY5LML5_9VIBR</name>
<dbReference type="Gene3D" id="3.30.1490.20">
    <property type="entry name" value="ATP-grasp fold, A domain"/>
    <property type="match status" value="1"/>
</dbReference>
<accession>A0ABY5LML5</accession>
<dbReference type="Gene3D" id="3.40.50.20">
    <property type="match status" value="1"/>
</dbReference>
<evidence type="ECO:0000313" key="4">
    <source>
        <dbReference type="EMBL" id="UUM32002.1"/>
    </source>
</evidence>
<keyword evidence="2" id="KW-0547">Nucleotide-binding</keyword>
<dbReference type="PANTHER" id="PTHR21621:SF0">
    <property type="entry name" value="BETA-CITRYLGLUTAMATE SYNTHASE B-RELATED"/>
    <property type="match status" value="1"/>
</dbReference>
<dbReference type="Pfam" id="PF14401">
    <property type="entry name" value="RLAN"/>
    <property type="match status" value="1"/>
</dbReference>
<dbReference type="InterPro" id="IPR025839">
    <property type="entry name" value="RLAN_dom"/>
</dbReference>
<evidence type="ECO:0000259" key="3">
    <source>
        <dbReference type="PROSITE" id="PS50975"/>
    </source>
</evidence>
<dbReference type="Proteomes" id="UP001058602">
    <property type="component" value="Chromosome 2"/>
</dbReference>
<dbReference type="InterPro" id="IPR013815">
    <property type="entry name" value="ATP_grasp_subdomain_1"/>
</dbReference>
<dbReference type="RefSeq" id="WP_257085723.1">
    <property type="nucleotide sequence ID" value="NZ_CP102097.1"/>
</dbReference>
<dbReference type="PROSITE" id="PS50975">
    <property type="entry name" value="ATP_GRASP"/>
    <property type="match status" value="1"/>
</dbReference>
<proteinExistence type="predicted"/>
<reference evidence="4" key="1">
    <citation type="submission" date="2022-07" db="EMBL/GenBank/DDBJ databases">
        <title>Complete genome of Vibrio japonicus strain JCM 31412T and phylogenomic assessment of the Nereis clade of the genus Vibrio.</title>
        <authorList>
            <person name="Shlafstein M.D."/>
            <person name="Emsley S.A."/>
            <person name="Ushijima B."/>
            <person name="Videau P."/>
            <person name="Saw J.H."/>
        </authorList>
    </citation>
    <scope>NUCLEOTIDE SEQUENCE</scope>
    <source>
        <strain evidence="4">JCM 31412</strain>
    </source>
</reference>
<keyword evidence="1" id="KW-0464">Manganese</keyword>
<keyword evidence="2" id="KW-0067">ATP-binding</keyword>
<dbReference type="Pfam" id="PF08443">
    <property type="entry name" value="RimK"/>
    <property type="match status" value="1"/>
</dbReference>
<dbReference type="Gene3D" id="3.30.470.20">
    <property type="entry name" value="ATP-grasp fold, B domain"/>
    <property type="match status" value="1"/>
</dbReference>